<accession>A0A5C5V2U2</accession>
<reference evidence="2 3" key="1">
    <citation type="submission" date="2019-02" db="EMBL/GenBank/DDBJ databases">
        <title>Deep-cultivation of Planctomycetes and their phenomic and genomic characterization uncovers novel biology.</title>
        <authorList>
            <person name="Wiegand S."/>
            <person name="Jogler M."/>
            <person name="Boedeker C."/>
            <person name="Pinto D."/>
            <person name="Vollmers J."/>
            <person name="Rivas-Marin E."/>
            <person name="Kohn T."/>
            <person name="Peeters S.H."/>
            <person name="Heuer A."/>
            <person name="Rast P."/>
            <person name="Oberbeckmann S."/>
            <person name="Bunk B."/>
            <person name="Jeske O."/>
            <person name="Meyerdierks A."/>
            <person name="Storesund J.E."/>
            <person name="Kallscheuer N."/>
            <person name="Luecker S."/>
            <person name="Lage O.M."/>
            <person name="Pohl T."/>
            <person name="Merkel B.J."/>
            <person name="Hornburger P."/>
            <person name="Mueller R.-W."/>
            <person name="Bruemmer F."/>
            <person name="Labrenz M."/>
            <person name="Spormann A.M."/>
            <person name="Op Den Camp H."/>
            <person name="Overmann J."/>
            <person name="Amann R."/>
            <person name="Jetten M.S.M."/>
            <person name="Mascher T."/>
            <person name="Medema M.H."/>
            <person name="Devos D.P."/>
            <person name="Kaster A.-K."/>
            <person name="Ovreas L."/>
            <person name="Rohde M."/>
            <person name="Galperin M.Y."/>
            <person name="Jogler C."/>
        </authorList>
    </citation>
    <scope>NUCLEOTIDE SEQUENCE [LARGE SCALE GENOMIC DNA]</scope>
    <source>
        <strain evidence="2 3">KOR34</strain>
    </source>
</reference>
<dbReference type="EMBL" id="SIHJ01000003">
    <property type="protein sequence ID" value="TWT32310.1"/>
    <property type="molecule type" value="Genomic_DNA"/>
</dbReference>
<dbReference type="InterPro" id="IPR036439">
    <property type="entry name" value="Dockerin_dom_sf"/>
</dbReference>
<organism evidence="2 3">
    <name type="scientific">Posidoniimonas corsicana</name>
    <dbReference type="NCBI Taxonomy" id="1938618"/>
    <lineage>
        <taxon>Bacteria</taxon>
        <taxon>Pseudomonadati</taxon>
        <taxon>Planctomycetota</taxon>
        <taxon>Planctomycetia</taxon>
        <taxon>Pirellulales</taxon>
        <taxon>Lacipirellulaceae</taxon>
        <taxon>Posidoniimonas</taxon>
    </lineage>
</organism>
<dbReference type="Proteomes" id="UP000316714">
    <property type="component" value="Unassembled WGS sequence"/>
</dbReference>
<sequence length="358" mass="38333" precursor="true">MTRSHLAFLSVVACCLPAGVVSADAGDSFFEAEVLSVGQTSVDDSFELPSEGFYPDLFLGVFDESGQLTQTDDDSSFLGDGFAPALFGVPINPGGEIDFSVTGAPDESLEGAHSQFGDYRTEVAIYDSEGEFLDFFEYDGYLEEGLVDSYFESDEGWDGGTYDVMVNNAFPNDVDFFRFVGLTPGQSFTVNTEPSPLDPFSSVDTYLGWFDETGSEIATNDDISSSPLNLYSRLSGVVPENGELVFGVSGYGDYAFDGYHGEQGEYSLVLSVGGDYDFDGDVDAQDYSAWRDAYGQTGQFLAADGNFDGVVDAADYTVWRDNYNGAAVDAGAVPEPGSAFLVIVVAVGLTRPCRTATV</sequence>
<evidence type="ECO:0000313" key="3">
    <source>
        <dbReference type="Proteomes" id="UP000316714"/>
    </source>
</evidence>
<dbReference type="Gene3D" id="1.10.1330.10">
    <property type="entry name" value="Dockerin domain"/>
    <property type="match status" value="1"/>
</dbReference>
<keyword evidence="3" id="KW-1185">Reference proteome</keyword>
<dbReference type="OrthoDB" id="268402at2"/>
<evidence type="ECO:0000313" key="2">
    <source>
        <dbReference type="EMBL" id="TWT32310.1"/>
    </source>
</evidence>
<evidence type="ECO:0008006" key="4">
    <source>
        <dbReference type="Google" id="ProtNLM"/>
    </source>
</evidence>
<feature type="chain" id="PRO_5022955405" description="PEP-CTERM protein-sorting domain-containing protein" evidence="1">
    <location>
        <begin position="24"/>
        <end position="358"/>
    </location>
</feature>
<dbReference type="Gene3D" id="2.60.120.380">
    <property type="match status" value="1"/>
</dbReference>
<dbReference type="GO" id="GO:0000272">
    <property type="term" value="P:polysaccharide catabolic process"/>
    <property type="evidence" value="ECO:0007669"/>
    <property type="project" value="InterPro"/>
</dbReference>
<keyword evidence="1" id="KW-0732">Signal</keyword>
<dbReference type="AlphaFoldDB" id="A0A5C5V2U2"/>
<feature type="signal peptide" evidence="1">
    <location>
        <begin position="1"/>
        <end position="23"/>
    </location>
</feature>
<name>A0A5C5V2U2_9BACT</name>
<protein>
    <recommendedName>
        <fullName evidence="4">PEP-CTERM protein-sorting domain-containing protein</fullName>
    </recommendedName>
</protein>
<comment type="caution">
    <text evidence="2">The sequence shown here is derived from an EMBL/GenBank/DDBJ whole genome shotgun (WGS) entry which is preliminary data.</text>
</comment>
<dbReference type="RefSeq" id="WP_146567563.1">
    <property type="nucleotide sequence ID" value="NZ_SIHJ01000003.1"/>
</dbReference>
<proteinExistence type="predicted"/>
<evidence type="ECO:0000256" key="1">
    <source>
        <dbReference type="SAM" id="SignalP"/>
    </source>
</evidence>
<gene>
    <name evidence="2" type="ORF">KOR34_40720</name>
</gene>